<gene>
    <name evidence="1" type="ORF">FHR83_005436</name>
</gene>
<dbReference type="AlphaFoldDB" id="A0A7W5FGS6"/>
<organism evidence="1 2">
    <name type="scientific">Actinoplanes campanulatus</name>
    <dbReference type="NCBI Taxonomy" id="113559"/>
    <lineage>
        <taxon>Bacteria</taxon>
        <taxon>Bacillati</taxon>
        <taxon>Actinomycetota</taxon>
        <taxon>Actinomycetes</taxon>
        <taxon>Micromonosporales</taxon>
        <taxon>Micromonosporaceae</taxon>
        <taxon>Actinoplanes</taxon>
    </lineage>
</organism>
<keyword evidence="2" id="KW-1185">Reference proteome</keyword>
<evidence type="ECO:0008006" key="3">
    <source>
        <dbReference type="Google" id="ProtNLM"/>
    </source>
</evidence>
<name>A0A7W5FGS6_9ACTN</name>
<dbReference type="RefSeq" id="WP_183223173.1">
    <property type="nucleotide sequence ID" value="NZ_BMPW01000019.1"/>
</dbReference>
<accession>A0A7W5FGS6</accession>
<evidence type="ECO:0000313" key="2">
    <source>
        <dbReference type="Proteomes" id="UP000590749"/>
    </source>
</evidence>
<reference evidence="1 2" key="1">
    <citation type="submission" date="2020-08" db="EMBL/GenBank/DDBJ databases">
        <title>Genomic Encyclopedia of Type Strains, Phase III (KMG-III): the genomes of soil and plant-associated and newly described type strains.</title>
        <authorList>
            <person name="Whitman W."/>
        </authorList>
    </citation>
    <scope>NUCLEOTIDE SEQUENCE [LARGE SCALE GENOMIC DNA]</scope>
    <source>
        <strain evidence="1 2">CECT 3287</strain>
    </source>
</reference>
<comment type="caution">
    <text evidence="1">The sequence shown here is derived from an EMBL/GenBank/DDBJ whole genome shotgun (WGS) entry which is preliminary data.</text>
</comment>
<evidence type="ECO:0000313" key="1">
    <source>
        <dbReference type="EMBL" id="MBB3097752.1"/>
    </source>
</evidence>
<proteinExistence type="predicted"/>
<protein>
    <recommendedName>
        <fullName evidence="3">Tetratricopeptide repeat-containing protein</fullName>
    </recommendedName>
</protein>
<sequence length="213" mass="23063">MDELRHLIRADPRGAVLTLQHGSDLDPAVTLILLAEAYQRLGEHREALTVAEQAVAAVSRADIHRLVAARAVLAGIACRIGGRAAVTPCDDYALLAARHGEPARVLLAGAVYAVATYNGSDGAQGRLGLYRLHQLAQHRDHCRHPVPATILTAYTAMNYICRHRRHPDKIPTPEAVLPGGLLDTDLTRVTPAALALLVRGTAVTHRCSTRRRR</sequence>
<dbReference type="Proteomes" id="UP000590749">
    <property type="component" value="Unassembled WGS sequence"/>
</dbReference>
<dbReference type="EMBL" id="JACHXF010000012">
    <property type="protein sequence ID" value="MBB3097752.1"/>
    <property type="molecule type" value="Genomic_DNA"/>
</dbReference>